<evidence type="ECO:0000256" key="1">
    <source>
        <dbReference type="ARBA" id="ARBA00001974"/>
    </source>
</evidence>
<comment type="subcellular location">
    <subcellularLocation>
        <location evidence="2">Membrane</location>
        <topology evidence="2">Peripheral membrane protein</topology>
    </subcellularLocation>
    <subcellularLocation>
        <location evidence="3">Plastid</location>
        <location evidence="3">Chromoplast</location>
    </subcellularLocation>
</comment>
<dbReference type="GO" id="GO:0016117">
    <property type="term" value="P:carotenoid biosynthetic process"/>
    <property type="evidence" value="ECO:0007669"/>
    <property type="project" value="UniProtKB-KW"/>
</dbReference>
<comment type="catalytic activity">
    <reaction evidence="10">
        <text>2 a plastoquinone + 15-cis-phytoene = 9,9',15-tri-cis-zeta-carotene + 2 a plastoquinol</text>
        <dbReference type="Rhea" id="RHEA:30287"/>
        <dbReference type="Rhea" id="RHEA-COMP:9561"/>
        <dbReference type="Rhea" id="RHEA-COMP:9562"/>
        <dbReference type="ChEBI" id="CHEBI:17757"/>
        <dbReference type="ChEBI" id="CHEBI:27787"/>
        <dbReference type="ChEBI" id="CHEBI:48717"/>
        <dbReference type="ChEBI" id="CHEBI:62192"/>
        <dbReference type="EC" id="1.3.5.5"/>
    </reaction>
</comment>
<dbReference type="EC" id="1.4.3.-" evidence="12"/>
<dbReference type="InterPro" id="IPR014102">
    <property type="entry name" value="Phytoene_desaturase"/>
</dbReference>
<evidence type="ECO:0000313" key="14">
    <source>
        <dbReference type="EMBL" id="CAD8511123.1"/>
    </source>
</evidence>
<dbReference type="SUPFAM" id="SSF51905">
    <property type="entry name" value="FAD/NAD(P)-binding domain"/>
    <property type="match status" value="1"/>
</dbReference>
<gene>
    <name evidence="14" type="ORF">PANT1444_LOCUS20778</name>
</gene>
<feature type="domain" description="Amine oxidase" evidence="13">
    <location>
        <begin position="77"/>
        <end position="535"/>
    </location>
</feature>
<dbReference type="FunFam" id="3.50.50.60:FF:000091">
    <property type="entry name" value="15-cis-phytoene desaturase, chloroplastic/chromoplastic"/>
    <property type="match status" value="1"/>
</dbReference>
<evidence type="ECO:0000256" key="11">
    <source>
        <dbReference type="PIRSR" id="PIRSR601613-1"/>
    </source>
</evidence>
<dbReference type="AlphaFoldDB" id="A0A7S0NFQ4"/>
<dbReference type="InterPro" id="IPR050464">
    <property type="entry name" value="Zeta_carotene_desat/Oxidored"/>
</dbReference>
<reference evidence="14" key="1">
    <citation type="submission" date="2021-01" db="EMBL/GenBank/DDBJ databases">
        <authorList>
            <person name="Corre E."/>
            <person name="Pelletier E."/>
            <person name="Niang G."/>
            <person name="Scheremetjew M."/>
            <person name="Finn R."/>
            <person name="Kale V."/>
            <person name="Holt S."/>
            <person name="Cochrane G."/>
            <person name="Meng A."/>
            <person name="Brown T."/>
            <person name="Cohen L."/>
        </authorList>
    </citation>
    <scope>NUCLEOTIDE SEQUENCE</scope>
    <source>
        <strain evidence="14">CCMP1374</strain>
    </source>
</reference>
<evidence type="ECO:0000256" key="3">
    <source>
        <dbReference type="ARBA" id="ARBA00004260"/>
    </source>
</evidence>
<dbReference type="InterPro" id="IPR002937">
    <property type="entry name" value="Amino_oxidase"/>
</dbReference>
<dbReference type="InterPro" id="IPR036188">
    <property type="entry name" value="FAD/NAD-bd_sf"/>
</dbReference>
<keyword evidence="7" id="KW-0957">Chromoplast</keyword>
<comment type="similarity">
    <text evidence="5">Belongs to the carotenoid/retinoid oxidoreductase family.</text>
</comment>
<dbReference type="PANTHER" id="PTHR42923">
    <property type="entry name" value="PROTOPORPHYRINOGEN OXIDASE"/>
    <property type="match status" value="1"/>
</dbReference>
<protein>
    <recommendedName>
        <fullName evidence="12">Amine oxidase</fullName>
        <ecNumber evidence="12">1.4.3.-</ecNumber>
    </recommendedName>
</protein>
<feature type="binding site" evidence="11">
    <location>
        <position position="417"/>
    </location>
    <ligand>
        <name>substrate</name>
    </ligand>
</feature>
<comment type="cofactor">
    <cofactor evidence="1 12">
        <name>FAD</name>
        <dbReference type="ChEBI" id="CHEBI:57692"/>
    </cofactor>
</comment>
<evidence type="ECO:0000256" key="10">
    <source>
        <dbReference type="ARBA" id="ARBA00049319"/>
    </source>
</evidence>
<sequence>MMYLAAGAGLALLLQPHVQQRPQLAALRAPGCAMKDYPTPNVYDTDNYREGEALSRKMSSYAGKGEKKTVAIIGGGLSGLSCAKYLSDAGHTPIVIEARDVLGGKVSAWQDEDGDWIETGLHIFFGAYPNMMNLFEELQIHDRLQWKQHRMAFAMRENPGTFTNFEFTPGVPAPFGMALAILRNTEMLTWAEKIQMVPALLPMLIEGQSFIDRQDELSVSEFMDKYGMPPRVKDEIFIAMGKALDFIDPDKLSMSVVLTAMNRFINEADGSQTAFLDGNQPDRLCAPMVQHVEARGGKVVTGAAVKQICLAEDGSVAKLEMADGTEVVADYYVSAVPCDVFQRLLPTQWRELPFFAATRALRGIPVINLQLWFDRKMASSIDGLAFSRSPLLSVYADMSRSVREYADDDRSMIALVFAPCTPEAGADRNWLMQTDEDIIDATLEELGRLFPAEVAPDARTAPPQPASSRLASLRKFSVVRVPRSVYAAVPGAGKFRPSQETPIDNFVLAGDWSTQKFLGSMEGAVLAGKLASEVVACKAAGVPTPNGGARVATDEPVPADAPEVPSAPGFVGNSPVAFGGGQTGGLVHP</sequence>
<feature type="binding site" evidence="11">
    <location>
        <position position="305"/>
    </location>
    <ligand>
        <name>FAD</name>
        <dbReference type="ChEBI" id="CHEBI:57692"/>
    </ligand>
</feature>
<evidence type="ECO:0000256" key="5">
    <source>
        <dbReference type="ARBA" id="ARBA00006046"/>
    </source>
</evidence>
<keyword evidence="7" id="KW-0934">Plastid</keyword>
<keyword evidence="6" id="KW-0125">Carotenoid biosynthesis</keyword>
<keyword evidence="9" id="KW-0472">Membrane</keyword>
<keyword evidence="8 12" id="KW-0560">Oxidoreductase</keyword>
<dbReference type="GO" id="GO:0016020">
    <property type="term" value="C:membrane"/>
    <property type="evidence" value="ECO:0007669"/>
    <property type="project" value="UniProtKB-SubCell"/>
</dbReference>
<dbReference type="UniPathway" id="UPA00803"/>
<dbReference type="PRINTS" id="PR00757">
    <property type="entry name" value="AMINEOXDASEF"/>
</dbReference>
<evidence type="ECO:0000256" key="4">
    <source>
        <dbReference type="ARBA" id="ARBA00004900"/>
    </source>
</evidence>
<comment type="similarity">
    <text evidence="12">Belongs to the flavin monoamine oxidase family.</text>
</comment>
<feature type="binding site" evidence="11">
    <location>
        <begin position="97"/>
        <end position="98"/>
    </location>
    <ligand>
        <name>FAD</name>
        <dbReference type="ChEBI" id="CHEBI:57692"/>
    </ligand>
</feature>
<proteinExistence type="inferred from homology"/>
<evidence type="ECO:0000259" key="13">
    <source>
        <dbReference type="Pfam" id="PF01593"/>
    </source>
</evidence>
<dbReference type="NCBIfam" id="TIGR02731">
    <property type="entry name" value="phytoene_desat"/>
    <property type="match status" value="1"/>
</dbReference>
<dbReference type="GO" id="GO:0016166">
    <property type="term" value="F:phytoene dehydrogenase activity"/>
    <property type="evidence" value="ECO:0007669"/>
    <property type="project" value="InterPro"/>
</dbReference>
<dbReference type="InterPro" id="IPR001613">
    <property type="entry name" value="Flavin_amine_oxidase"/>
</dbReference>
<evidence type="ECO:0000256" key="8">
    <source>
        <dbReference type="ARBA" id="ARBA00023002"/>
    </source>
</evidence>
<dbReference type="Pfam" id="PF01593">
    <property type="entry name" value="Amino_oxidase"/>
    <property type="match status" value="1"/>
</dbReference>
<feature type="binding site" evidence="11">
    <location>
        <position position="78"/>
    </location>
    <ligand>
        <name>FAD</name>
        <dbReference type="ChEBI" id="CHEBI:57692"/>
    </ligand>
</feature>
<name>A0A7S0NFQ4_9EUKA</name>
<evidence type="ECO:0000256" key="7">
    <source>
        <dbReference type="ARBA" id="ARBA00022904"/>
    </source>
</evidence>
<keyword evidence="12" id="KW-0285">Flavoprotein</keyword>
<dbReference type="Gene3D" id="3.50.50.60">
    <property type="entry name" value="FAD/NAD(P)-binding domain"/>
    <property type="match status" value="1"/>
</dbReference>
<evidence type="ECO:0000256" key="9">
    <source>
        <dbReference type="ARBA" id="ARBA00023136"/>
    </source>
</evidence>
<evidence type="ECO:0000256" key="12">
    <source>
        <dbReference type="RuleBase" id="RU362067"/>
    </source>
</evidence>
<keyword evidence="12" id="KW-0274">FAD</keyword>
<organism evidence="14">
    <name type="scientific">Phaeocystis antarctica</name>
    <dbReference type="NCBI Taxonomy" id="33657"/>
    <lineage>
        <taxon>Eukaryota</taxon>
        <taxon>Haptista</taxon>
        <taxon>Haptophyta</taxon>
        <taxon>Prymnesiophyceae</taxon>
        <taxon>Phaeocystales</taxon>
        <taxon>Phaeocystaceae</taxon>
        <taxon>Phaeocystis</taxon>
    </lineage>
</organism>
<comment type="pathway">
    <text evidence="4">Carotenoid biosynthesis; lycopene biosynthesis.</text>
</comment>
<accession>A0A7S0NFQ4</accession>
<dbReference type="PANTHER" id="PTHR42923:SF45">
    <property type="entry name" value="15-CIS-PHYTOENE DESATURASE, CHLOROPLASTIC_CHROMOPLASTIC"/>
    <property type="match status" value="1"/>
</dbReference>
<evidence type="ECO:0000256" key="6">
    <source>
        <dbReference type="ARBA" id="ARBA00022746"/>
    </source>
</evidence>
<dbReference type="EMBL" id="HBEP01036712">
    <property type="protein sequence ID" value="CAD8511123.1"/>
    <property type="molecule type" value="Transcribed_RNA"/>
</dbReference>
<evidence type="ECO:0000256" key="2">
    <source>
        <dbReference type="ARBA" id="ARBA00004170"/>
    </source>
</evidence>